<keyword evidence="7" id="KW-1185">Reference proteome</keyword>
<protein>
    <submittedName>
        <fullName evidence="6">Smoothelin-like protein 1</fullName>
    </submittedName>
</protein>
<evidence type="ECO:0000313" key="6">
    <source>
        <dbReference type="EMBL" id="GLD67386.1"/>
    </source>
</evidence>
<evidence type="ECO:0000256" key="1">
    <source>
        <dbReference type="ARBA" id="ARBA00022553"/>
    </source>
</evidence>
<evidence type="ECO:0000256" key="3">
    <source>
        <dbReference type="ARBA" id="ARBA00061655"/>
    </source>
</evidence>
<dbReference type="InterPro" id="IPR050540">
    <property type="entry name" value="F-actin_Monoox_Mical"/>
</dbReference>
<name>A0AAD3N9S0_LATJO</name>
<dbReference type="InterPro" id="IPR001715">
    <property type="entry name" value="CH_dom"/>
</dbReference>
<dbReference type="PANTHER" id="PTHR23167">
    <property type="entry name" value="CALPONIN HOMOLOGY DOMAIN-CONTAINING PROTEIN DDB_G0272472-RELATED"/>
    <property type="match status" value="1"/>
</dbReference>
<feature type="compositionally biased region" description="Acidic residues" evidence="4">
    <location>
        <begin position="132"/>
        <end position="144"/>
    </location>
</feature>
<dbReference type="AlphaFoldDB" id="A0AAD3N9S0"/>
<dbReference type="FunFam" id="1.10.418.10:FF:000009">
    <property type="entry name" value="smoothelin isoform X2"/>
    <property type="match status" value="1"/>
</dbReference>
<proteinExistence type="inferred from homology"/>
<feature type="compositionally biased region" description="Low complexity" evidence="4">
    <location>
        <begin position="204"/>
        <end position="219"/>
    </location>
</feature>
<comment type="caution">
    <text evidence="6">The sequence shown here is derived from an EMBL/GenBank/DDBJ whole genome shotgun (WGS) entry which is preliminary data.</text>
</comment>
<evidence type="ECO:0000256" key="2">
    <source>
        <dbReference type="ARBA" id="ARBA00023054"/>
    </source>
</evidence>
<accession>A0AAD3N9S0</accession>
<gene>
    <name evidence="6" type="ORF">AKAME5_001873700</name>
</gene>
<dbReference type="InterPro" id="IPR036872">
    <property type="entry name" value="CH_dom_sf"/>
</dbReference>
<dbReference type="SMART" id="SM00033">
    <property type="entry name" value="CH"/>
    <property type="match status" value="1"/>
</dbReference>
<keyword evidence="2" id="KW-0175">Coiled coil</keyword>
<reference evidence="6" key="1">
    <citation type="submission" date="2022-08" db="EMBL/GenBank/DDBJ databases">
        <title>Genome sequencing of akame (Lates japonicus).</title>
        <authorList>
            <person name="Hashiguchi Y."/>
            <person name="Takahashi H."/>
        </authorList>
    </citation>
    <scope>NUCLEOTIDE SEQUENCE</scope>
    <source>
        <strain evidence="6">Kochi</strain>
    </source>
</reference>
<dbReference type="EMBL" id="BRZM01000109">
    <property type="protein sequence ID" value="GLD67386.1"/>
    <property type="molecule type" value="Genomic_DNA"/>
</dbReference>
<evidence type="ECO:0000256" key="4">
    <source>
        <dbReference type="SAM" id="MobiDB-lite"/>
    </source>
</evidence>
<dbReference type="CDD" id="cd21200">
    <property type="entry name" value="CH_SMTN-like"/>
    <property type="match status" value="1"/>
</dbReference>
<dbReference type="Proteomes" id="UP001279410">
    <property type="component" value="Unassembled WGS sequence"/>
</dbReference>
<evidence type="ECO:0000313" key="7">
    <source>
        <dbReference type="Proteomes" id="UP001279410"/>
    </source>
</evidence>
<organism evidence="6 7">
    <name type="scientific">Lates japonicus</name>
    <name type="common">Japanese lates</name>
    <dbReference type="NCBI Taxonomy" id="270547"/>
    <lineage>
        <taxon>Eukaryota</taxon>
        <taxon>Metazoa</taxon>
        <taxon>Chordata</taxon>
        <taxon>Craniata</taxon>
        <taxon>Vertebrata</taxon>
        <taxon>Euteleostomi</taxon>
        <taxon>Actinopterygii</taxon>
        <taxon>Neopterygii</taxon>
        <taxon>Teleostei</taxon>
        <taxon>Neoteleostei</taxon>
        <taxon>Acanthomorphata</taxon>
        <taxon>Carangaria</taxon>
        <taxon>Carangaria incertae sedis</taxon>
        <taxon>Centropomidae</taxon>
        <taxon>Lates</taxon>
    </lineage>
</organism>
<dbReference type="Gene3D" id="1.10.418.10">
    <property type="entry name" value="Calponin-like domain"/>
    <property type="match status" value="1"/>
</dbReference>
<feature type="compositionally biased region" description="Basic and acidic residues" evidence="4">
    <location>
        <begin position="145"/>
        <end position="197"/>
    </location>
</feature>
<dbReference type="SUPFAM" id="SSF47576">
    <property type="entry name" value="Calponin-homology domain, CH-domain"/>
    <property type="match status" value="1"/>
</dbReference>
<evidence type="ECO:0000259" key="5">
    <source>
        <dbReference type="PROSITE" id="PS50021"/>
    </source>
</evidence>
<feature type="compositionally biased region" description="Low complexity" evidence="4">
    <location>
        <begin position="8"/>
        <end position="25"/>
    </location>
</feature>
<feature type="domain" description="Calponin-homology (CH)" evidence="5">
    <location>
        <begin position="258"/>
        <end position="365"/>
    </location>
</feature>
<feature type="compositionally biased region" description="Low complexity" evidence="4">
    <location>
        <begin position="37"/>
        <end position="53"/>
    </location>
</feature>
<feature type="region of interest" description="Disordered" evidence="4">
    <location>
        <begin position="1"/>
        <end position="219"/>
    </location>
</feature>
<sequence>MMDGDSPNQESTETTNQTDTNNNNQADEPGVEENKDTGTGTSEGETAEGQGEVEVGEQGEEKTVSQQGEGEEVNAGDTDKPQTVSEPVGGDAEEAGEDQDKASTDVKDPEPINGEKEDEKEVVEDEKGGQAEEVETGKDEEEVKDEAKVEERSKTEEKVKEEEKDVSVEVAKGAEKKKEADVEMKDKGKTKEVEKQGKPKRKSGPPSSSLSRPRPSARSIRAAAKNDIIAKFQQGAPETPIPRNFKIQRSSAAVATGASIKQKILQWCRNKTRNYEGINIENFSSSWCDGMAFCALIHRFFPDSFDYSSLSPEEREKNFTLAFKTAESLADCCPLLEVSDMIMMGNNPDPMCVFTYVQSLCHSLSKIEKERKEKEKEEI</sequence>
<dbReference type="Pfam" id="PF00307">
    <property type="entry name" value="CH"/>
    <property type="match status" value="1"/>
</dbReference>
<feature type="compositionally biased region" description="Basic and acidic residues" evidence="4">
    <location>
        <begin position="98"/>
        <end position="130"/>
    </location>
</feature>
<dbReference type="PANTHER" id="PTHR23167:SF85">
    <property type="entry name" value="SMOOTHELIN-LIKE 1 ISOFORM X1"/>
    <property type="match status" value="1"/>
</dbReference>
<keyword evidence="1" id="KW-0597">Phosphoprotein</keyword>
<dbReference type="PROSITE" id="PS50021">
    <property type="entry name" value="CH"/>
    <property type="match status" value="1"/>
</dbReference>
<comment type="similarity">
    <text evidence="3">Belongs to the smoothelin family.</text>
</comment>